<name>G4WV61_9BACT</name>
<keyword evidence="1" id="KW-0812">Transmembrane</keyword>
<dbReference type="AlphaFoldDB" id="G4WV61"/>
<evidence type="ECO:0000256" key="1">
    <source>
        <dbReference type="SAM" id="Phobius"/>
    </source>
</evidence>
<sequence length="329" mass="36666">MKPLISCWILLTIAGGIVPVSGQYTGQQASSASYTPASLALELRRVKRTLQESGDAQALPALPLAWQVETPDRSYSISSEPLPVLLARQTDPKEQARNNVKAAAWLDHLADYLEGSGTAFAGSRSQERTELTRILARPEFAGNAPPTRWDLFQQRVLTWIREMLDRIFSFAAQHPSGSKILFWVVITGAIGILGNWLLRLWTRGNQTMSLTAPGLATRVRTWEEWFRASRAAADQGDPREAIRLAYWAGVMRLQELRLLPVHTSQTPRENLRLLSEPKPGAAPASPAFRESLSGLTSGLERFWYARRLAGPEDFRESLRHLEALGCKVD</sequence>
<feature type="domain" description="Protein-glutamine gamma-glutamyltransferase-like C-terminal" evidence="2">
    <location>
        <begin position="247"/>
        <end position="322"/>
    </location>
</feature>
<keyword evidence="1" id="KW-1133">Transmembrane helix</keyword>
<dbReference type="InterPro" id="IPR025403">
    <property type="entry name" value="TgpA-like_C"/>
</dbReference>
<keyword evidence="1" id="KW-0472">Membrane</keyword>
<proteinExistence type="predicted"/>
<reference evidence="3" key="1">
    <citation type="journal article" date="2004" name="Appl. Environ. Microbiol.">
        <title>Long-chain N-acyltyrosine synthases from environmental DNA.</title>
        <authorList>
            <person name="Brady S.F."/>
            <person name="Chao C.J."/>
            <person name="Clardy J."/>
        </authorList>
    </citation>
    <scope>NUCLEOTIDE SEQUENCE</scope>
</reference>
<accession>G4WV61</accession>
<dbReference type="Pfam" id="PF13559">
    <property type="entry name" value="DUF4129"/>
    <property type="match status" value="1"/>
</dbReference>
<protein>
    <recommendedName>
        <fullName evidence="2">Protein-glutamine gamma-glutamyltransferase-like C-terminal domain-containing protein</fullName>
    </recommendedName>
</protein>
<organism evidence="3">
    <name type="scientific">uncultured bacterium CSLG10</name>
    <dbReference type="NCBI Taxonomy" id="1091576"/>
    <lineage>
        <taxon>Bacteria</taxon>
        <taxon>environmental samples</taxon>
    </lineage>
</organism>
<reference evidence="3" key="2">
    <citation type="journal article" date="2011" name="J. Bacteriol.">
        <title>Long-chain N-acyl amino acid synthases are linked to the putative PEP-CTERM/exosortase protein-sorting system in Gram-negative bacteria.</title>
        <authorList>
            <person name="Craig J.W."/>
            <person name="Cherry M.A."/>
            <person name="Brady S.F."/>
        </authorList>
    </citation>
    <scope>NUCLEOTIDE SEQUENCE</scope>
</reference>
<evidence type="ECO:0000259" key="2">
    <source>
        <dbReference type="Pfam" id="PF13559"/>
    </source>
</evidence>
<feature type="transmembrane region" description="Helical" evidence="1">
    <location>
        <begin position="180"/>
        <end position="198"/>
    </location>
</feature>
<dbReference type="EMBL" id="JF429405">
    <property type="protein sequence ID" value="AEQ20313.1"/>
    <property type="molecule type" value="Genomic_DNA"/>
</dbReference>
<evidence type="ECO:0000313" key="3">
    <source>
        <dbReference type="EMBL" id="AEQ20313.1"/>
    </source>
</evidence>